<organism evidence="2 3">
    <name type="scientific">Segatella hominis</name>
    <dbReference type="NCBI Taxonomy" id="2518605"/>
    <lineage>
        <taxon>Bacteria</taxon>
        <taxon>Pseudomonadati</taxon>
        <taxon>Bacteroidota</taxon>
        <taxon>Bacteroidia</taxon>
        <taxon>Bacteroidales</taxon>
        <taxon>Prevotellaceae</taxon>
        <taxon>Segatella</taxon>
    </lineage>
</organism>
<reference evidence="2 3" key="1">
    <citation type="submission" date="2019-02" db="EMBL/GenBank/DDBJ databases">
        <title>Draft Genome Sequence of the Prevotella sp. BCRC 81118, Isolated from Human Feces.</title>
        <authorList>
            <person name="Huang C.-H."/>
        </authorList>
    </citation>
    <scope>NUCLEOTIDE SEQUENCE [LARGE SCALE GENOMIC DNA]</scope>
    <source>
        <strain evidence="2 3">BCRC 81118</strain>
    </source>
</reference>
<proteinExistence type="predicted"/>
<evidence type="ECO:0000313" key="2">
    <source>
        <dbReference type="EMBL" id="TFH80209.1"/>
    </source>
</evidence>
<dbReference type="InterPro" id="IPR006935">
    <property type="entry name" value="Helicase/UvrB_N"/>
</dbReference>
<dbReference type="Proteomes" id="UP000297872">
    <property type="component" value="Unassembled WGS sequence"/>
</dbReference>
<dbReference type="OrthoDB" id="9759819at2"/>
<sequence length="42" mass="4966">MSRFSLLEYAENYSVLVQMPTGTGKTYVMASVVKWFLYFLFF</sequence>
<gene>
    <name evidence="2" type="ORF">EXN75_09430</name>
</gene>
<dbReference type="Gene3D" id="3.40.50.300">
    <property type="entry name" value="P-loop containing nucleotide triphosphate hydrolases"/>
    <property type="match status" value="1"/>
</dbReference>
<accession>A0A4Y8VIE9</accession>
<evidence type="ECO:0000259" key="1">
    <source>
        <dbReference type="Pfam" id="PF04851"/>
    </source>
</evidence>
<dbReference type="AlphaFoldDB" id="A0A4Y8VIE9"/>
<dbReference type="Pfam" id="PF04851">
    <property type="entry name" value="ResIII"/>
    <property type="match status" value="1"/>
</dbReference>
<keyword evidence="3" id="KW-1185">Reference proteome</keyword>
<name>A0A4Y8VIE9_9BACT</name>
<dbReference type="GO" id="GO:0005524">
    <property type="term" value="F:ATP binding"/>
    <property type="evidence" value="ECO:0007669"/>
    <property type="project" value="InterPro"/>
</dbReference>
<dbReference type="SUPFAM" id="SSF52540">
    <property type="entry name" value="P-loop containing nucleoside triphosphate hydrolases"/>
    <property type="match status" value="1"/>
</dbReference>
<dbReference type="EMBL" id="SGVY01000022">
    <property type="protein sequence ID" value="TFH80209.1"/>
    <property type="molecule type" value="Genomic_DNA"/>
</dbReference>
<dbReference type="GO" id="GO:0016787">
    <property type="term" value="F:hydrolase activity"/>
    <property type="evidence" value="ECO:0007669"/>
    <property type="project" value="InterPro"/>
</dbReference>
<dbReference type="InterPro" id="IPR027417">
    <property type="entry name" value="P-loop_NTPase"/>
</dbReference>
<dbReference type="GO" id="GO:0003677">
    <property type="term" value="F:DNA binding"/>
    <property type="evidence" value="ECO:0007669"/>
    <property type="project" value="InterPro"/>
</dbReference>
<evidence type="ECO:0000313" key="3">
    <source>
        <dbReference type="Proteomes" id="UP000297872"/>
    </source>
</evidence>
<feature type="domain" description="Helicase/UvrB N-terminal" evidence="1">
    <location>
        <begin position="11"/>
        <end position="34"/>
    </location>
</feature>
<protein>
    <recommendedName>
        <fullName evidence="1">Helicase/UvrB N-terminal domain-containing protein</fullName>
    </recommendedName>
</protein>
<comment type="caution">
    <text evidence="2">The sequence shown here is derived from an EMBL/GenBank/DDBJ whole genome shotgun (WGS) entry which is preliminary data.</text>
</comment>